<sequence>MRAIKVEGHPAWLGRAGGVIGAATTVGPLVCCFRYDLFPGVLLYGLLVSVIVPLWGIASGITMWRRGKTASF</sequence>
<evidence type="ECO:0000313" key="2">
    <source>
        <dbReference type="EMBL" id="GII49025.1"/>
    </source>
</evidence>
<name>A0A8J3XQ97_9ACTN</name>
<evidence type="ECO:0000256" key="1">
    <source>
        <dbReference type="SAM" id="Phobius"/>
    </source>
</evidence>
<keyword evidence="1" id="KW-1133">Transmembrane helix</keyword>
<accession>A0A8J3XQ97</accession>
<proteinExistence type="predicted"/>
<dbReference type="Proteomes" id="UP000644610">
    <property type="component" value="Unassembled WGS sequence"/>
</dbReference>
<keyword evidence="1" id="KW-0472">Membrane</keyword>
<protein>
    <submittedName>
        <fullName evidence="2">Uncharacterized protein</fullName>
    </submittedName>
</protein>
<dbReference type="AlphaFoldDB" id="A0A8J3XQ97"/>
<keyword evidence="3" id="KW-1185">Reference proteome</keyword>
<evidence type="ECO:0000313" key="3">
    <source>
        <dbReference type="Proteomes" id="UP000644610"/>
    </source>
</evidence>
<feature type="transmembrane region" description="Helical" evidence="1">
    <location>
        <begin position="41"/>
        <end position="64"/>
    </location>
</feature>
<dbReference type="EMBL" id="BOOQ01000038">
    <property type="protein sequence ID" value="GII49025.1"/>
    <property type="molecule type" value="Genomic_DNA"/>
</dbReference>
<keyword evidence="1" id="KW-0812">Transmembrane</keyword>
<feature type="transmembrane region" description="Helical" evidence="1">
    <location>
        <begin position="12"/>
        <end position="35"/>
    </location>
</feature>
<reference evidence="2" key="1">
    <citation type="submission" date="2021-01" db="EMBL/GenBank/DDBJ databases">
        <title>Whole genome shotgun sequence of Planotetraspora silvatica NBRC 100141.</title>
        <authorList>
            <person name="Komaki H."/>
            <person name="Tamura T."/>
        </authorList>
    </citation>
    <scope>NUCLEOTIDE SEQUENCE</scope>
    <source>
        <strain evidence="2">NBRC 100141</strain>
    </source>
</reference>
<comment type="caution">
    <text evidence="2">The sequence shown here is derived from an EMBL/GenBank/DDBJ whole genome shotgun (WGS) entry which is preliminary data.</text>
</comment>
<organism evidence="2 3">
    <name type="scientific">Planotetraspora silvatica</name>
    <dbReference type="NCBI Taxonomy" id="234614"/>
    <lineage>
        <taxon>Bacteria</taxon>
        <taxon>Bacillati</taxon>
        <taxon>Actinomycetota</taxon>
        <taxon>Actinomycetes</taxon>
        <taxon>Streptosporangiales</taxon>
        <taxon>Streptosporangiaceae</taxon>
        <taxon>Planotetraspora</taxon>
    </lineage>
</organism>
<gene>
    <name evidence="2" type="ORF">Psi02_54490</name>
</gene>